<keyword evidence="3" id="KW-0693">Viral RNA replication</keyword>
<dbReference type="EMBL" id="PP712038">
    <property type="protein sequence ID" value="XBH24217.1"/>
    <property type="molecule type" value="Viral_cRNA"/>
</dbReference>
<dbReference type="Pfam" id="PF03210">
    <property type="entry name" value="Paramyx_P_V_C"/>
    <property type="match status" value="1"/>
</dbReference>
<dbReference type="Gene3D" id="6.10.250.2490">
    <property type="match status" value="1"/>
</dbReference>
<reference evidence="6" key="2">
    <citation type="submission" date="2024-02" db="EMBL/GenBank/DDBJ databases">
        <authorList>
            <person name="Hu B."/>
        </authorList>
    </citation>
    <scope>NUCLEOTIDE SEQUENCE</scope>
    <source>
        <strain evidence="6">1A/Kenya/19BR163KID/2019</strain>
    </source>
</reference>
<feature type="domain" description="Phosphoprotein P soyouz module" evidence="5">
    <location>
        <begin position="1"/>
        <end position="57"/>
    </location>
</feature>
<evidence type="ECO:0000313" key="6">
    <source>
        <dbReference type="EMBL" id="XBH24217.1"/>
    </source>
</evidence>
<proteinExistence type="predicted"/>
<evidence type="ECO:0000256" key="1">
    <source>
        <dbReference type="ARBA" id="ARBA00020572"/>
    </source>
</evidence>
<evidence type="ECO:0000256" key="2">
    <source>
        <dbReference type="ARBA" id="ARBA00022553"/>
    </source>
</evidence>
<feature type="compositionally biased region" description="Basic and acidic residues" evidence="4">
    <location>
        <begin position="140"/>
        <end position="149"/>
    </location>
</feature>
<evidence type="ECO:0000259" key="5">
    <source>
        <dbReference type="Pfam" id="PF14313"/>
    </source>
</evidence>
<feature type="compositionally biased region" description="Polar residues" evidence="4">
    <location>
        <begin position="125"/>
        <end position="137"/>
    </location>
</feature>
<reference evidence="6" key="1">
    <citation type="journal article" date="2024" name="Microbiome">
        <title>Substantial viral diversity in bats and rodents from East Africa: insights into evolution, recombination, and cocirculation.</title>
        <authorList>
            <person name="Wang D."/>
            <person name="Yang X."/>
            <person name="Ren Z."/>
            <person name="Hu B."/>
            <person name="Zhao H."/>
            <person name="Yang K."/>
            <person name="Shi P."/>
            <person name="Zhang Z."/>
            <person name="Feng Q."/>
            <person name="Nawenja C.V."/>
            <person name="Obanda V."/>
            <person name="Robert K."/>
            <person name="Nalikka B."/>
            <person name="Waruhiu C.N."/>
            <person name="Ochola G.O."/>
            <person name="Onyuok S.O."/>
            <person name="Ochieng H."/>
            <person name="Li B."/>
            <person name="Zhu Y."/>
            <person name="Si H."/>
            <person name="Yin J."/>
            <person name="Kristiansen K."/>
            <person name="Jin X."/>
            <person name="Xu X."/>
            <person name="Xiao M."/>
            <person name="Agwanda B."/>
            <person name="Ommeh S."/>
            <person name="Li J."/>
            <person name="Shi Z.L."/>
        </authorList>
    </citation>
    <scope>NUCLEOTIDE SEQUENCE</scope>
    <source>
        <strain evidence="6">1A/Kenya/19BR163KID/2019</strain>
    </source>
</reference>
<sequence length="491" mass="54388">MTSYSIAELEKLVQDGIKTIESLQQNPQDVQKTYGRSAIQKPSTRTRVDAWESYIANHDHSGYKFKGSQGSEEGANEDESSRNPGNHGGYGDESRSDRILPKTEKEEPDQQVWNAEDNHGDSGRSGRNSPSGLQQARQGGDSKSERDQEPEGYNPDGEVDAGEHRQIMLMDHEMSSVEIGAAKNYGMKIRNATTEDFAQVFNEDAPRVHRRLRGINTMIGQAGSDAETINPVKKGTAESTVSTLLGDVQLSGSGAIHNVHHSLLLQPSTDAHAEDAQSSVQDVQTTGFTVQSDPSSQDYKELERKIDIILNSLDNITKRLDMIPEIKEEIKNTNKKITNLSLGLSTIEGYIKSMMIIIPGSGKPDDGEAAEVNPDLKAVIGRDRTRGLKEVSHQRSTLENLEGGSVSAGVIEEQYITRPLNFTTSNASNFVPTNDRASYFTIVAMIKSEVKDIKKRQGLIDWFTNSLDEYDILDLYKMLREALDEYNSYTK</sequence>
<keyword evidence="2" id="KW-0597">Phosphoprotein</keyword>
<protein>
    <recommendedName>
        <fullName evidence="1">Phosphoprotein</fullName>
    </recommendedName>
</protein>
<evidence type="ECO:0000256" key="4">
    <source>
        <dbReference type="SAM" id="MobiDB-lite"/>
    </source>
</evidence>
<feature type="compositionally biased region" description="Basic and acidic residues" evidence="4">
    <location>
        <begin position="90"/>
        <end position="105"/>
    </location>
</feature>
<dbReference type="Pfam" id="PF14313">
    <property type="entry name" value="Soyouz_module"/>
    <property type="match status" value="1"/>
</dbReference>
<accession>A0AAU7E448</accession>
<evidence type="ECO:0000256" key="3">
    <source>
        <dbReference type="ARBA" id="ARBA00022953"/>
    </source>
</evidence>
<dbReference type="InterPro" id="IPR004897">
    <property type="entry name" value="P/V_Pprotein_paramyxoviral"/>
</dbReference>
<dbReference type="InterPro" id="IPR025909">
    <property type="entry name" value="Soyouz_module"/>
</dbReference>
<feature type="region of interest" description="Disordered" evidence="4">
    <location>
        <begin position="27"/>
        <end position="46"/>
    </location>
</feature>
<name>A0AAU7E448_9MONO</name>
<feature type="region of interest" description="Disordered" evidence="4">
    <location>
        <begin position="60"/>
        <end position="160"/>
    </location>
</feature>
<dbReference type="Gene3D" id="1.20.5.110">
    <property type="match status" value="1"/>
</dbReference>
<organism evidence="6">
    <name type="scientific">Otomys rat paramyxovirus</name>
    <dbReference type="NCBI Taxonomy" id="3141898"/>
    <lineage>
        <taxon>Viruses</taxon>
        <taxon>Riboviria</taxon>
        <taxon>Orthornavirae</taxon>
        <taxon>Negarnaviricota</taxon>
        <taxon>Haploviricotina</taxon>
        <taxon>Monjiviricetes</taxon>
        <taxon>Mononegavirales</taxon>
        <taxon>Paramyxoviridae</taxon>
    </lineage>
</organism>